<reference evidence="1 2" key="1">
    <citation type="journal article" date="2016" name="Proc. Natl. Acad. Sci. U.S.A.">
        <title>Lipid metabolic changes in an early divergent fungus govern the establishment of a mutualistic symbiosis with endobacteria.</title>
        <authorList>
            <person name="Lastovetsky O.A."/>
            <person name="Gaspar M.L."/>
            <person name="Mondo S.J."/>
            <person name="LaButti K.M."/>
            <person name="Sandor L."/>
            <person name="Grigoriev I.V."/>
            <person name="Henry S.A."/>
            <person name="Pawlowska T.E."/>
        </authorList>
    </citation>
    <scope>NUCLEOTIDE SEQUENCE [LARGE SCALE GENOMIC DNA]</scope>
    <source>
        <strain evidence="1 2">ATCC 11559</strain>
    </source>
</reference>
<gene>
    <name evidence="1" type="ORF">BCV71DRAFT_269465</name>
</gene>
<dbReference type="AlphaFoldDB" id="A0A1X0RJG2"/>
<proteinExistence type="predicted"/>
<name>A0A1X0RJG2_RHIZD</name>
<organism evidence="1 2">
    <name type="scientific">Rhizopus microsporus</name>
    <dbReference type="NCBI Taxonomy" id="58291"/>
    <lineage>
        <taxon>Eukaryota</taxon>
        <taxon>Fungi</taxon>
        <taxon>Fungi incertae sedis</taxon>
        <taxon>Mucoromycota</taxon>
        <taxon>Mucoromycotina</taxon>
        <taxon>Mucoromycetes</taxon>
        <taxon>Mucorales</taxon>
        <taxon>Mucorineae</taxon>
        <taxon>Rhizopodaceae</taxon>
        <taxon>Rhizopus</taxon>
    </lineage>
</organism>
<accession>A0A1X0RJG2</accession>
<protein>
    <submittedName>
        <fullName evidence="1">Uncharacterized protein</fullName>
    </submittedName>
</protein>
<dbReference type="Proteomes" id="UP000242381">
    <property type="component" value="Unassembled WGS sequence"/>
</dbReference>
<sequence>MLETIEQSTLVYEKFDTLPTILIISNKSSSRLKSDGKFSAIDNSFLIQCESKFWANECFLFIRDDLVNVNMVNTPTSVLFTLCQSLADPNKSFTLSHDLDIHTICLACETTTDK</sequence>
<evidence type="ECO:0000313" key="1">
    <source>
        <dbReference type="EMBL" id="ORE12177.1"/>
    </source>
</evidence>
<evidence type="ECO:0000313" key="2">
    <source>
        <dbReference type="Proteomes" id="UP000242381"/>
    </source>
</evidence>
<dbReference type="VEuPathDB" id="FungiDB:BCV72DRAFT_218665"/>
<dbReference type="EMBL" id="KV921825">
    <property type="protein sequence ID" value="ORE12177.1"/>
    <property type="molecule type" value="Genomic_DNA"/>
</dbReference>